<organism evidence="1 2">
    <name type="scientific">Kitasatospora griseola</name>
    <name type="common">Streptomyces griseolosporeus</name>
    <dbReference type="NCBI Taxonomy" id="2064"/>
    <lineage>
        <taxon>Bacteria</taxon>
        <taxon>Bacillati</taxon>
        <taxon>Actinomycetota</taxon>
        <taxon>Actinomycetes</taxon>
        <taxon>Kitasatosporales</taxon>
        <taxon>Streptomycetaceae</taxon>
        <taxon>Kitasatospora</taxon>
    </lineage>
</organism>
<dbReference type="RefSeq" id="WP_043909672.1">
    <property type="nucleotide sequence ID" value="NZ_JXZB01000002.1"/>
</dbReference>
<reference evidence="1 2" key="1">
    <citation type="submission" date="2015-02" db="EMBL/GenBank/DDBJ databases">
        <title>Draft genome sequence of Kitasatospora griseola MF730-N6, a bafilomycin, terpentecin and satosporin producer.</title>
        <authorList>
            <person name="Arens J.C."/>
            <person name="Haltli B."/>
            <person name="Kerr R.G."/>
        </authorList>
    </citation>
    <scope>NUCLEOTIDE SEQUENCE [LARGE SCALE GENOMIC DNA]</scope>
    <source>
        <strain evidence="1 2">MF730-N6</strain>
    </source>
</reference>
<proteinExistence type="predicted"/>
<evidence type="ECO:0000313" key="2">
    <source>
        <dbReference type="Proteomes" id="UP000032066"/>
    </source>
</evidence>
<accession>A0A0D0PV89</accession>
<dbReference type="Proteomes" id="UP000032066">
    <property type="component" value="Unassembled WGS sequence"/>
</dbReference>
<dbReference type="STRING" id="2064.TR51_07845"/>
<dbReference type="PATRIC" id="fig|2064.6.peg.1679"/>
<gene>
    <name evidence="1" type="ORF">TR51_07845</name>
</gene>
<dbReference type="OrthoDB" id="119145at2"/>
<dbReference type="EMBL" id="JXZB01000002">
    <property type="protein sequence ID" value="KIQ64282.1"/>
    <property type="molecule type" value="Genomic_DNA"/>
</dbReference>
<protein>
    <recommendedName>
        <fullName evidence="3">DUF3224 domain-containing protein</fullName>
    </recommendedName>
</protein>
<dbReference type="AlphaFoldDB" id="A0A0D0PV89"/>
<comment type="caution">
    <text evidence="1">The sequence shown here is derived from an EMBL/GenBank/DDBJ whole genome shotgun (WGS) entry which is preliminary data.</text>
</comment>
<evidence type="ECO:0000313" key="1">
    <source>
        <dbReference type="EMBL" id="KIQ64282.1"/>
    </source>
</evidence>
<name>A0A0D0PV89_KITGR</name>
<evidence type="ECO:0008006" key="3">
    <source>
        <dbReference type="Google" id="ProtNLM"/>
    </source>
</evidence>
<sequence>MLGDLIAEEQGRITGRRVLPGEHGLPPTVETSYAASGTLLGVPVQDMGTYTARLRDDGTLEGGGQGVLMGPGGAHASWRGHGVGTFTESGGNSFRGSVVYETDSPEFAGLRGVAGVFEWENSVDGEVAGKLWAWR</sequence>
<keyword evidence="2" id="KW-1185">Reference proteome</keyword>